<dbReference type="RefSeq" id="WP_184532293.1">
    <property type="nucleotide sequence ID" value="NZ_JACHJW010000001.1"/>
</dbReference>
<comment type="caution">
    <text evidence="1">The sequence shown here is derived from an EMBL/GenBank/DDBJ whole genome shotgun (WGS) entry which is preliminary data.</text>
</comment>
<proteinExistence type="predicted"/>
<dbReference type="Proteomes" id="UP000578819">
    <property type="component" value="Unassembled WGS sequence"/>
</dbReference>
<evidence type="ECO:0000313" key="2">
    <source>
        <dbReference type="Proteomes" id="UP000578819"/>
    </source>
</evidence>
<reference evidence="1 2" key="1">
    <citation type="submission" date="2020-08" db="EMBL/GenBank/DDBJ databases">
        <title>Sequencing the genomes of 1000 actinobacteria strains.</title>
        <authorList>
            <person name="Klenk H.-P."/>
        </authorList>
    </citation>
    <scope>NUCLEOTIDE SEQUENCE [LARGE SCALE GENOMIC DNA]</scope>
    <source>
        <strain evidence="1 2">DSM 45886</strain>
    </source>
</reference>
<name>A0A7W7WN00_9ACTN</name>
<evidence type="ECO:0000313" key="1">
    <source>
        <dbReference type="EMBL" id="MBB4956703.1"/>
    </source>
</evidence>
<dbReference type="AlphaFoldDB" id="A0A7W7WN00"/>
<gene>
    <name evidence="1" type="ORF">FHR38_000436</name>
</gene>
<sequence>MVRLVGAISDRILGLIVPRVTASAATCTPNSWWWGSYCYCSGERPYYTRCVCDSSGNKYTCTCTYRSGIGTC</sequence>
<keyword evidence="2" id="KW-1185">Reference proteome</keyword>
<organism evidence="1 2">
    <name type="scientific">Micromonospora polyrhachis</name>
    <dbReference type="NCBI Taxonomy" id="1282883"/>
    <lineage>
        <taxon>Bacteria</taxon>
        <taxon>Bacillati</taxon>
        <taxon>Actinomycetota</taxon>
        <taxon>Actinomycetes</taxon>
        <taxon>Micromonosporales</taxon>
        <taxon>Micromonosporaceae</taxon>
        <taxon>Micromonospora</taxon>
    </lineage>
</organism>
<accession>A0A7W7WN00</accession>
<dbReference type="EMBL" id="JACHJW010000001">
    <property type="protein sequence ID" value="MBB4956703.1"/>
    <property type="molecule type" value="Genomic_DNA"/>
</dbReference>
<protein>
    <submittedName>
        <fullName evidence="1">Uncharacterized protein</fullName>
    </submittedName>
</protein>